<keyword evidence="1" id="KW-1133">Transmembrane helix</keyword>
<evidence type="ECO:0000313" key="3">
    <source>
        <dbReference type="Proteomes" id="UP000597762"/>
    </source>
</evidence>
<sequence>MERDILPGNFSTSSYGYMDKRDFSLYKSIVQFSFLLFILSLFFLLFFILSYVHIFLLFIFFSFCLIFCLFLSFQLFYNHYLFLFFFSFFSYCLFLFLSTNFSSFRYSSCNIISSFLFYLPSATFTFFCCFSFFYFFISFSVCLLTSQIFSTPPTEAHSFLPSLSLSASRNAA</sequence>
<evidence type="ECO:0000256" key="1">
    <source>
        <dbReference type="SAM" id="Phobius"/>
    </source>
</evidence>
<feature type="transmembrane region" description="Helical" evidence="1">
    <location>
        <begin position="82"/>
        <end position="103"/>
    </location>
</feature>
<organism evidence="2 3">
    <name type="scientific">Acanthosepion pharaonis</name>
    <name type="common">Pharaoh cuttlefish</name>
    <name type="synonym">Sepia pharaonis</name>
    <dbReference type="NCBI Taxonomy" id="158019"/>
    <lineage>
        <taxon>Eukaryota</taxon>
        <taxon>Metazoa</taxon>
        <taxon>Spiralia</taxon>
        <taxon>Lophotrochozoa</taxon>
        <taxon>Mollusca</taxon>
        <taxon>Cephalopoda</taxon>
        <taxon>Coleoidea</taxon>
        <taxon>Decapodiformes</taxon>
        <taxon>Sepiida</taxon>
        <taxon>Sepiina</taxon>
        <taxon>Sepiidae</taxon>
        <taxon>Acanthosepion</taxon>
    </lineage>
</organism>
<gene>
    <name evidence="2" type="ORF">SPHA_49726</name>
</gene>
<feature type="transmembrane region" description="Helical" evidence="1">
    <location>
        <begin position="29"/>
        <end position="48"/>
    </location>
</feature>
<evidence type="ECO:0000313" key="2">
    <source>
        <dbReference type="EMBL" id="CAE1293293.1"/>
    </source>
</evidence>
<comment type="caution">
    <text evidence="2">The sequence shown here is derived from an EMBL/GenBank/DDBJ whole genome shotgun (WGS) entry which is preliminary data.</text>
</comment>
<protein>
    <submittedName>
        <fullName evidence="2">Uncharacterized protein</fullName>
    </submittedName>
</protein>
<proteinExistence type="predicted"/>
<dbReference type="EMBL" id="CAHIKZ030002878">
    <property type="protein sequence ID" value="CAE1293293.1"/>
    <property type="molecule type" value="Genomic_DNA"/>
</dbReference>
<feature type="transmembrane region" description="Helical" evidence="1">
    <location>
        <begin position="115"/>
        <end position="137"/>
    </location>
</feature>
<dbReference type="AlphaFoldDB" id="A0A812D4F1"/>
<keyword evidence="1" id="KW-0812">Transmembrane</keyword>
<keyword evidence="3" id="KW-1185">Reference proteome</keyword>
<accession>A0A812D4F1</accession>
<dbReference type="Proteomes" id="UP000597762">
    <property type="component" value="Unassembled WGS sequence"/>
</dbReference>
<reference evidence="2" key="1">
    <citation type="submission" date="2021-01" db="EMBL/GenBank/DDBJ databases">
        <authorList>
            <person name="Li R."/>
            <person name="Bekaert M."/>
        </authorList>
    </citation>
    <scope>NUCLEOTIDE SEQUENCE</scope>
    <source>
        <strain evidence="2">Farmed</strain>
    </source>
</reference>
<name>A0A812D4F1_ACAPH</name>
<feature type="transmembrane region" description="Helical" evidence="1">
    <location>
        <begin position="55"/>
        <end position="76"/>
    </location>
</feature>
<keyword evidence="1" id="KW-0472">Membrane</keyword>